<dbReference type="STRING" id="447689.BA195_10705"/>
<dbReference type="Proteomes" id="UP000093186">
    <property type="component" value="Unassembled WGS sequence"/>
</dbReference>
<sequence length="627" mass="72000">MFLLFLLFINPKIKTNETTNSKPVLNVLVDNSLSTKYFKQEATVTNILNEIKKDKEIQHKFDVQPFSFGNQVSVIDSLLFNEPQTDIYSAITSVNELYKNRLNATALITDGNQTKGNDYEFLNSKNKIFPVVVGDTTQYQDIEITQLNVNKYSYIENKFPVETLLYYKGDEKITTTFSITHQGKKVFSKKLEFSPSKPTQTISTNILAAKKGIQYYTATVSKIKEEKNTKNNSKSFSVEIIDEQTKVLILSSFLHPDLGALKKAIVSNNQRKVDITLIKDKNINYNAYQFYILYQPNSSFKQVFEKINSNYLIVSGTKTDWNFLNAENIGITKKVINQTEDYQAIYNDAFLTFLQKDIGFNDFPPLLDKFGEVQFKGKQQTLLYQKFAGVSTTQPLLTTIENNSKKHAVLLGEGIWKWRAASFLKEQSFEVFDAFLANLVQYLASNKKRKRLTVNCAPIYPSNASINIAAFYVDKNYLFDNRASLELTVTNDALKQQKIIPFSLVNNSYQVSVANLTSGNYSYKVSVVNQNIHSVGKFKITDYQIEEQFTNANYKKLNSLALKTNGKLFYPTNINNLLSELSNDKSYYTVQKSITKKQNLIDWKWILFLSIVLFSLEWFIRKYYGKI</sequence>
<dbReference type="EMBL" id="MAKX01000013">
    <property type="protein sequence ID" value="OCK42674.1"/>
    <property type="molecule type" value="Genomic_DNA"/>
</dbReference>
<name>A0A1B9XYQ5_9FLAO</name>
<comment type="caution">
    <text evidence="1">The sequence shown here is derived from an EMBL/GenBank/DDBJ whole genome shotgun (WGS) entry which is preliminary data.</text>
</comment>
<reference evidence="1 2" key="1">
    <citation type="submission" date="2016-06" db="EMBL/GenBank/DDBJ databases">
        <title>Draft Genome Sequence of Tenacibaculum soleae UCD-KL19.</title>
        <authorList>
            <person name="Eisen J.A."/>
            <person name="Coil D.A."/>
            <person name="Lujan K.M."/>
        </authorList>
    </citation>
    <scope>NUCLEOTIDE SEQUENCE [LARGE SCALE GENOMIC DNA]</scope>
    <source>
        <strain evidence="1 2">UCD-KL19</strain>
    </source>
</reference>
<dbReference type="PANTHER" id="PTHR37947">
    <property type="entry name" value="BLL2462 PROTEIN"/>
    <property type="match status" value="1"/>
</dbReference>
<organism evidence="1 2">
    <name type="scientific">Tenacibaculum soleae</name>
    <dbReference type="NCBI Taxonomy" id="447689"/>
    <lineage>
        <taxon>Bacteria</taxon>
        <taxon>Pseudomonadati</taxon>
        <taxon>Bacteroidota</taxon>
        <taxon>Flavobacteriia</taxon>
        <taxon>Flavobacteriales</taxon>
        <taxon>Flavobacteriaceae</taxon>
        <taxon>Tenacibaculum</taxon>
    </lineage>
</organism>
<gene>
    <name evidence="1" type="ORF">BA195_10705</name>
</gene>
<protein>
    <recommendedName>
        <fullName evidence="3">VWA domain-containing protein</fullName>
    </recommendedName>
</protein>
<accession>A0A1B9XYQ5</accession>
<proteinExistence type="predicted"/>
<evidence type="ECO:0008006" key="3">
    <source>
        <dbReference type="Google" id="ProtNLM"/>
    </source>
</evidence>
<dbReference type="PANTHER" id="PTHR37947:SF1">
    <property type="entry name" value="BLL2462 PROTEIN"/>
    <property type="match status" value="1"/>
</dbReference>
<evidence type="ECO:0000313" key="1">
    <source>
        <dbReference type="EMBL" id="OCK42674.1"/>
    </source>
</evidence>
<dbReference type="AlphaFoldDB" id="A0A1B9XYQ5"/>
<evidence type="ECO:0000313" key="2">
    <source>
        <dbReference type="Proteomes" id="UP000093186"/>
    </source>
</evidence>
<keyword evidence="2" id="KW-1185">Reference proteome</keyword>